<dbReference type="Pfam" id="PF11093">
    <property type="entry name" value="Mitochondr_Som1"/>
    <property type="match status" value="1"/>
</dbReference>
<dbReference type="InterPro" id="IPR024645">
    <property type="entry name" value="Mitochondr_Som1"/>
</dbReference>
<organism evidence="1">
    <name type="scientific">Psilocybe cubensis</name>
    <name type="common">Psychedelic mushroom</name>
    <name type="synonym">Stropharia cubensis</name>
    <dbReference type="NCBI Taxonomy" id="181762"/>
    <lineage>
        <taxon>Eukaryota</taxon>
        <taxon>Fungi</taxon>
        <taxon>Dikarya</taxon>
        <taxon>Basidiomycota</taxon>
        <taxon>Agaricomycotina</taxon>
        <taxon>Agaricomycetes</taxon>
        <taxon>Agaricomycetidae</taxon>
        <taxon>Agaricales</taxon>
        <taxon>Agaricineae</taxon>
        <taxon>Strophariaceae</taxon>
        <taxon>Psilocybe</taxon>
    </lineage>
</organism>
<proteinExistence type="predicted"/>
<sequence>MDKQETKKCVIAEIVQHTCSLKNERNGTPTFHCFPLPRILKLYELHHLLAFRSSQFLSSCPGQPAVELTKFINIDMKSGEIDIPPNLSASSAKARAWKDVIRSNPGRGYLPEDFWAND</sequence>
<dbReference type="AlphaFoldDB" id="A0A8H7XPZ8"/>
<accession>A0A8H7XPZ8</accession>
<dbReference type="GO" id="GO:0042720">
    <property type="term" value="C:mitochondrial inner membrane peptidase complex"/>
    <property type="evidence" value="ECO:0007669"/>
    <property type="project" value="InterPro"/>
</dbReference>
<evidence type="ECO:0000313" key="1">
    <source>
        <dbReference type="EMBL" id="KAG5164693.1"/>
    </source>
</evidence>
<gene>
    <name evidence="1" type="ORF">JR316_010334</name>
</gene>
<name>A0A8H7XPZ8_PSICU</name>
<protein>
    <submittedName>
        <fullName evidence="1">Uncharacterized protein</fullName>
    </submittedName>
</protein>
<dbReference type="OrthoDB" id="3983163at2759"/>
<comment type="caution">
    <text evidence="1">The sequence shown here is derived from an EMBL/GenBank/DDBJ whole genome shotgun (WGS) entry which is preliminary data.</text>
</comment>
<dbReference type="EMBL" id="JAFIQS010000011">
    <property type="protein sequence ID" value="KAG5164693.1"/>
    <property type="molecule type" value="Genomic_DNA"/>
</dbReference>
<reference evidence="1" key="1">
    <citation type="submission" date="2021-02" db="EMBL/GenBank/DDBJ databases">
        <title>Psilocybe cubensis genome.</title>
        <authorList>
            <person name="Mckernan K.J."/>
            <person name="Crawford S."/>
            <person name="Trippe A."/>
            <person name="Kane L.T."/>
            <person name="Mclaughlin S."/>
        </authorList>
    </citation>
    <scope>NUCLEOTIDE SEQUENCE [LARGE SCALE GENOMIC DNA]</scope>
    <source>
        <strain evidence="1">MGC-MH-2018</strain>
    </source>
</reference>